<dbReference type="Proteomes" id="UP001154061">
    <property type="component" value="Unassembled WGS sequence"/>
</dbReference>
<gene>
    <name evidence="1" type="ORF">NDI89_08785</name>
</gene>
<proteinExistence type="predicted"/>
<evidence type="ECO:0000313" key="1">
    <source>
        <dbReference type="EMBL" id="MDF9745683.1"/>
    </source>
</evidence>
<protein>
    <submittedName>
        <fullName evidence="1">Uncharacterized protein</fullName>
    </submittedName>
</protein>
<dbReference type="EMBL" id="JAMQOT010000002">
    <property type="protein sequence ID" value="MDF9745683.1"/>
    <property type="molecule type" value="Genomic_DNA"/>
</dbReference>
<reference evidence="1" key="1">
    <citation type="submission" date="2022-06" db="EMBL/GenBank/DDBJ databases">
        <title>Natrinema sp. a new haloarchaeum isolate from saline soil.</title>
        <authorList>
            <person name="Strakova D."/>
            <person name="Galisteo C."/>
            <person name="Sanchez-Porro C."/>
            <person name="Ventosa A."/>
        </authorList>
    </citation>
    <scope>NUCLEOTIDE SEQUENCE</scope>
    <source>
        <strain evidence="1">S1CR25-10</strain>
    </source>
</reference>
<organism evidence="1 2">
    <name type="scientific">Natrinema salsiterrestre</name>
    <dbReference type="NCBI Taxonomy" id="2950540"/>
    <lineage>
        <taxon>Archaea</taxon>
        <taxon>Methanobacteriati</taxon>
        <taxon>Methanobacteriota</taxon>
        <taxon>Stenosarchaea group</taxon>
        <taxon>Halobacteria</taxon>
        <taxon>Halobacteriales</taxon>
        <taxon>Natrialbaceae</taxon>
        <taxon>Natrinema</taxon>
    </lineage>
</organism>
<evidence type="ECO:0000313" key="2">
    <source>
        <dbReference type="Proteomes" id="UP001154061"/>
    </source>
</evidence>
<accession>A0A9Q4Q2W9</accession>
<keyword evidence="2" id="KW-1185">Reference proteome</keyword>
<dbReference type="RefSeq" id="WP_277521163.1">
    <property type="nucleotide sequence ID" value="NZ_JAMQOT010000002.1"/>
</dbReference>
<comment type="caution">
    <text evidence="1">The sequence shown here is derived from an EMBL/GenBank/DDBJ whole genome shotgun (WGS) entry which is preliminary data.</text>
</comment>
<name>A0A9Q4Q2W9_9EURY</name>
<dbReference type="AlphaFoldDB" id="A0A9Q4Q2W9"/>
<sequence length="147" mass="14972">MIRKVGLAMIALAIVSLVAASGGASSVAVERSIEVAVTDDPSAQPVAFYTEASGENDSRITVTNRVDEELTVTEASVDESRVGDWGQNVSVDRTRASADPGSNASIDVTDVPCGDAVAAGGLPIEITVESGSMTIETTVDAAVACDE</sequence>